<dbReference type="NCBIfam" id="TIGR00353">
    <property type="entry name" value="nrfE"/>
    <property type="match status" value="1"/>
</dbReference>
<feature type="transmembrane region" description="Helical" evidence="10">
    <location>
        <begin position="94"/>
        <end position="112"/>
    </location>
</feature>
<feature type="transmembrane region" description="Helical" evidence="10">
    <location>
        <begin position="247"/>
        <end position="263"/>
    </location>
</feature>
<comment type="subcellular location">
    <subcellularLocation>
        <location evidence="1">Cell inner membrane</location>
        <topology evidence="1">Multi-pass membrane protein</topology>
    </subcellularLocation>
</comment>
<evidence type="ECO:0000256" key="6">
    <source>
        <dbReference type="ARBA" id="ARBA00022748"/>
    </source>
</evidence>
<dbReference type="InterPro" id="IPR003567">
    <property type="entry name" value="Cyt_c_biogenesis"/>
</dbReference>
<dbReference type="NCBIfam" id="NF007691">
    <property type="entry name" value="PRK10369.1"/>
    <property type="match status" value="1"/>
</dbReference>
<dbReference type="RefSeq" id="WP_066774527.1">
    <property type="nucleotide sequence ID" value="NZ_CP013244.1"/>
</dbReference>
<keyword evidence="6" id="KW-0201">Cytochrome c-type biogenesis</keyword>
<feature type="transmembrane region" description="Helical" evidence="10">
    <location>
        <begin position="481"/>
        <end position="506"/>
    </location>
</feature>
<dbReference type="InterPro" id="IPR003568">
    <property type="entry name" value="Cyt_c_biogenesis_CcmF"/>
</dbReference>
<evidence type="ECO:0000256" key="10">
    <source>
        <dbReference type="SAM" id="Phobius"/>
    </source>
</evidence>
<name>A0A1B1AMX1_9PROT</name>
<evidence type="ECO:0000259" key="12">
    <source>
        <dbReference type="Pfam" id="PF16327"/>
    </source>
</evidence>
<dbReference type="STRING" id="1759059.ATE48_02600"/>
<evidence type="ECO:0000256" key="4">
    <source>
        <dbReference type="ARBA" id="ARBA00022519"/>
    </source>
</evidence>
<dbReference type="InterPro" id="IPR002541">
    <property type="entry name" value="Cyt_c_assembly"/>
</dbReference>
<evidence type="ECO:0000313" key="14">
    <source>
        <dbReference type="Proteomes" id="UP000092498"/>
    </source>
</evidence>
<reference evidence="13 14" key="1">
    <citation type="submission" date="2015-11" db="EMBL/GenBank/DDBJ databases">
        <title>Whole-Genome Sequence of Candidatus Oderbacter manganicum from the National Park Lower Oder Valley, Germany.</title>
        <authorList>
            <person name="Braun B."/>
            <person name="Liere K."/>
            <person name="Szewzyk U."/>
        </authorList>
    </citation>
    <scope>NUCLEOTIDE SEQUENCE [LARGE SCALE GENOMIC DNA]</scope>
    <source>
        <strain evidence="13 14">OTSz_A_272</strain>
    </source>
</reference>
<keyword evidence="14" id="KW-1185">Reference proteome</keyword>
<dbReference type="KEGG" id="cbot:ATE48_02600"/>
<organism evidence="13 14">
    <name type="scientific">Candidatus Viadribacter manganicus</name>
    <dbReference type="NCBI Taxonomy" id="1759059"/>
    <lineage>
        <taxon>Bacteria</taxon>
        <taxon>Pseudomonadati</taxon>
        <taxon>Pseudomonadota</taxon>
        <taxon>Alphaproteobacteria</taxon>
        <taxon>Hyphomonadales</taxon>
        <taxon>Hyphomonadaceae</taxon>
        <taxon>Candidatus Viadribacter</taxon>
    </lineage>
</organism>
<dbReference type="GO" id="GO:0017004">
    <property type="term" value="P:cytochrome complex assembly"/>
    <property type="evidence" value="ECO:0007669"/>
    <property type="project" value="UniProtKB-KW"/>
</dbReference>
<dbReference type="Pfam" id="PF16327">
    <property type="entry name" value="CcmF_C"/>
    <property type="match status" value="1"/>
</dbReference>
<feature type="transmembrane region" description="Helical" evidence="10">
    <location>
        <begin position="119"/>
        <end position="140"/>
    </location>
</feature>
<dbReference type="OrthoDB" id="9761451at2"/>
<dbReference type="AlphaFoldDB" id="A0A1B1AMX1"/>
<feature type="transmembrane region" description="Helical" evidence="10">
    <location>
        <begin position="205"/>
        <end position="227"/>
    </location>
</feature>
<dbReference type="GO" id="GO:0015232">
    <property type="term" value="F:heme transmembrane transporter activity"/>
    <property type="evidence" value="ECO:0007669"/>
    <property type="project" value="InterPro"/>
</dbReference>
<evidence type="ECO:0000256" key="8">
    <source>
        <dbReference type="ARBA" id="ARBA00023136"/>
    </source>
</evidence>
<gene>
    <name evidence="13" type="ORF">ATE48_02600</name>
</gene>
<evidence type="ECO:0000256" key="1">
    <source>
        <dbReference type="ARBA" id="ARBA00004429"/>
    </source>
</evidence>
<accession>A0A1B1AMX1</accession>
<comment type="similarity">
    <text evidence="2">Belongs to the CcmF/CycK/Ccl1/NrfE/CcsA family.</text>
</comment>
<keyword evidence="7 10" id="KW-1133">Transmembrane helix</keyword>
<dbReference type="PANTHER" id="PTHR43653:SF1">
    <property type="entry name" value="CYTOCHROME C-TYPE BIOGENESIS PROTEIN CCMF"/>
    <property type="match status" value="1"/>
</dbReference>
<proteinExistence type="inferred from homology"/>
<feature type="domain" description="Cytochrome c-type biogenesis protein CcmF C-terminal" evidence="12">
    <location>
        <begin position="313"/>
        <end position="634"/>
    </location>
</feature>
<keyword evidence="3" id="KW-1003">Cell membrane</keyword>
<evidence type="ECO:0000259" key="11">
    <source>
        <dbReference type="Pfam" id="PF01578"/>
    </source>
</evidence>
<dbReference type="FunCoup" id="A0A1B1AMX1">
    <property type="interactions" value="105"/>
</dbReference>
<feature type="transmembrane region" description="Helical" evidence="10">
    <location>
        <begin position="449"/>
        <end position="469"/>
    </location>
</feature>
<dbReference type="InParanoid" id="A0A1B1AMX1"/>
<evidence type="ECO:0000256" key="7">
    <source>
        <dbReference type="ARBA" id="ARBA00022989"/>
    </source>
</evidence>
<keyword evidence="8 10" id="KW-0472">Membrane</keyword>
<feature type="domain" description="Cytochrome c assembly protein" evidence="11">
    <location>
        <begin position="87"/>
        <end position="293"/>
    </location>
</feature>
<protein>
    <submittedName>
        <fullName evidence="13">Cytochrome C biogenesis protein CcmF</fullName>
    </submittedName>
</protein>
<feature type="transmembrane region" description="Helical" evidence="10">
    <location>
        <begin position="310"/>
        <end position="329"/>
    </location>
</feature>
<feature type="transmembrane region" description="Helical" evidence="10">
    <location>
        <begin position="350"/>
        <end position="372"/>
    </location>
</feature>
<dbReference type="PRINTS" id="PR01411">
    <property type="entry name" value="CCMFBIOGNSIS"/>
</dbReference>
<evidence type="ECO:0000256" key="9">
    <source>
        <dbReference type="ARBA" id="ARBA00037230"/>
    </source>
</evidence>
<evidence type="ECO:0000313" key="13">
    <source>
        <dbReference type="EMBL" id="ANP47917.1"/>
    </source>
</evidence>
<feature type="transmembrane region" description="Helical" evidence="10">
    <location>
        <begin position="392"/>
        <end position="411"/>
    </location>
</feature>
<evidence type="ECO:0000256" key="3">
    <source>
        <dbReference type="ARBA" id="ARBA00022475"/>
    </source>
</evidence>
<dbReference type="EMBL" id="CP013244">
    <property type="protein sequence ID" value="ANP47917.1"/>
    <property type="molecule type" value="Genomic_DNA"/>
</dbReference>
<keyword evidence="5 10" id="KW-0812">Transmembrane</keyword>
<dbReference type="GO" id="GO:0005886">
    <property type="term" value="C:plasma membrane"/>
    <property type="evidence" value="ECO:0007669"/>
    <property type="project" value="UniProtKB-SubCell"/>
</dbReference>
<sequence length="644" mass="67809">MIAEIGAFAAALALALSLAQGALGLLFAQSEARAAAAAAISQATALTCALAFGLLMTLFVQSDFTVAVVAANSHIDKPMIYKIAGTWGNHEGSMLLWCLVSATFGAIFATLRGKQSLGLWARTIGVQGLVTAGALIYTLFLSNPFARLDPAPMIGSGLNPLLQDPALAVHPPLLYLGYVGMSVPFSLALAALLEGRADQAWARALRPWTLIAWTCLTLGICLGSYWAYYELGWGGWWFWDPVENASFMPWLVAAALVHSAIVTERRGSLASWTILLAIMGFGLALLGTFLVRSGVLTSVHAFAVDPQRGIAVLILLAVALGSGFGLYAWRAPKLAQPSGFAAVSRESMLVWNNFGLAVAAGVVLIGTLYPLLVEAFGGGLISVGPPFFNATVAPLLAVLFLLLPLGPMLTWRVGDMRAALLKLAPAAILALITLVAALVLTQWRAVPALGLMLAVWLVAGGFIYLWVRLQRGTGKLSAKIALLPLAVWSMSLAHIGAGVLTLGAVAETAFRIERAVALAPGEGVAFAGRRISLLEVGGIEGPNYSATRANFRVDQSNGESRAVSAERRYFSTSPMPTSEVGILSGFDGDIYVALGEEVRGGNGAWTVRLYHNPLVQFIFIGVLMMAIGGGLSLVSLARKRSAPA</sequence>
<comment type="function">
    <text evidence="9">Required for the biogenesis of c-type cytochromes. Possible subunit of a heme lyase.</text>
</comment>
<evidence type="ECO:0000256" key="2">
    <source>
        <dbReference type="ARBA" id="ARBA00009186"/>
    </source>
</evidence>
<dbReference type="PANTHER" id="PTHR43653">
    <property type="entry name" value="CYTOCHROME C ASSEMBLY PROTEIN-RELATED"/>
    <property type="match status" value="1"/>
</dbReference>
<dbReference type="Proteomes" id="UP000092498">
    <property type="component" value="Chromosome"/>
</dbReference>
<dbReference type="GO" id="GO:0020037">
    <property type="term" value="F:heme binding"/>
    <property type="evidence" value="ECO:0007669"/>
    <property type="project" value="InterPro"/>
</dbReference>
<feature type="transmembrane region" description="Helical" evidence="10">
    <location>
        <begin position="423"/>
        <end position="443"/>
    </location>
</feature>
<dbReference type="PRINTS" id="PR01410">
    <property type="entry name" value="CCBIOGENESIS"/>
</dbReference>
<feature type="transmembrane region" description="Helical" evidence="10">
    <location>
        <begin position="614"/>
        <end position="637"/>
    </location>
</feature>
<evidence type="ECO:0000256" key="5">
    <source>
        <dbReference type="ARBA" id="ARBA00022692"/>
    </source>
</evidence>
<keyword evidence="4" id="KW-0997">Cell inner membrane</keyword>
<feature type="transmembrane region" description="Helical" evidence="10">
    <location>
        <begin position="270"/>
        <end position="290"/>
    </location>
</feature>
<dbReference type="Pfam" id="PF01578">
    <property type="entry name" value="Cytochrom_C_asm"/>
    <property type="match status" value="1"/>
</dbReference>
<feature type="transmembrane region" description="Helical" evidence="10">
    <location>
        <begin position="173"/>
        <end position="193"/>
    </location>
</feature>
<dbReference type="InterPro" id="IPR032523">
    <property type="entry name" value="CcmF_C"/>
</dbReference>